<feature type="domain" description="Myb/SANT-like" evidence="2">
    <location>
        <begin position="26"/>
        <end position="84"/>
    </location>
</feature>
<dbReference type="OrthoDB" id="76215at2759"/>
<name>A0A1Y2HUR8_9FUNG</name>
<dbReference type="InterPro" id="IPR024752">
    <property type="entry name" value="Myb/SANT-like_dom"/>
</dbReference>
<feature type="region of interest" description="Disordered" evidence="1">
    <location>
        <begin position="1"/>
        <end position="24"/>
    </location>
</feature>
<evidence type="ECO:0000259" key="2">
    <source>
        <dbReference type="Pfam" id="PF12776"/>
    </source>
</evidence>
<accession>A0A1Y2HUR8</accession>
<comment type="caution">
    <text evidence="3">The sequence shown here is derived from an EMBL/GenBank/DDBJ whole genome shotgun (WGS) entry which is preliminary data.</text>
</comment>
<proteinExistence type="predicted"/>
<feature type="compositionally biased region" description="Basic and acidic residues" evidence="1">
    <location>
        <begin position="133"/>
        <end position="153"/>
    </location>
</feature>
<dbReference type="Proteomes" id="UP000193411">
    <property type="component" value="Unassembled WGS sequence"/>
</dbReference>
<evidence type="ECO:0000256" key="1">
    <source>
        <dbReference type="SAM" id="MobiDB-lite"/>
    </source>
</evidence>
<evidence type="ECO:0000313" key="3">
    <source>
        <dbReference type="EMBL" id="ORZ38347.1"/>
    </source>
</evidence>
<protein>
    <recommendedName>
        <fullName evidence="2">Myb/SANT-like domain-containing protein</fullName>
    </recommendedName>
</protein>
<dbReference type="AlphaFoldDB" id="A0A1Y2HUR8"/>
<reference evidence="3 4" key="1">
    <citation type="submission" date="2016-07" db="EMBL/GenBank/DDBJ databases">
        <title>Pervasive Adenine N6-methylation of Active Genes in Fungi.</title>
        <authorList>
            <consortium name="DOE Joint Genome Institute"/>
            <person name="Mondo S.J."/>
            <person name="Dannebaum R.O."/>
            <person name="Kuo R.C."/>
            <person name="Labutti K."/>
            <person name="Haridas S."/>
            <person name="Kuo A."/>
            <person name="Salamov A."/>
            <person name="Ahrendt S.R."/>
            <person name="Lipzen A."/>
            <person name="Sullivan W."/>
            <person name="Andreopoulos W.B."/>
            <person name="Clum A."/>
            <person name="Lindquist E."/>
            <person name="Daum C."/>
            <person name="Ramamoorthy G.K."/>
            <person name="Gryganskyi A."/>
            <person name="Culley D."/>
            <person name="Magnuson J.K."/>
            <person name="James T.Y."/>
            <person name="O'Malley M.A."/>
            <person name="Stajich J.E."/>
            <person name="Spatafora J.W."/>
            <person name="Visel A."/>
            <person name="Grigoriev I.V."/>
        </authorList>
    </citation>
    <scope>NUCLEOTIDE SEQUENCE [LARGE SCALE GENOMIC DNA]</scope>
    <source>
        <strain evidence="3 4">PL171</strain>
    </source>
</reference>
<sequence>MSSLPWSPSNASAPSAMVTTRPRRSAPKIAADVTAATGEHVNETQVKNHVDTMKSTFRAIERCLAKSGWGFDDIAKCATAPDEVFYAALALDKSIKLVRRPFAVYDECKELYQSVTATGSHAITISEIANGGEHPDDQSQSSRDDKDDDSAFR</sequence>
<dbReference type="PANTHER" id="PTHR47072:SF5">
    <property type="entry name" value="MYB_SANT-LIKE DOMAIN-CONTAINING PROTEIN"/>
    <property type="match status" value="1"/>
</dbReference>
<evidence type="ECO:0000313" key="4">
    <source>
        <dbReference type="Proteomes" id="UP000193411"/>
    </source>
</evidence>
<dbReference type="PANTHER" id="PTHR47072">
    <property type="match status" value="1"/>
</dbReference>
<keyword evidence="4" id="KW-1185">Reference proteome</keyword>
<dbReference type="EMBL" id="MCFL01000009">
    <property type="protein sequence ID" value="ORZ38347.1"/>
    <property type="molecule type" value="Genomic_DNA"/>
</dbReference>
<feature type="compositionally biased region" description="Low complexity" evidence="1">
    <location>
        <begin position="1"/>
        <end position="16"/>
    </location>
</feature>
<gene>
    <name evidence="3" type="ORF">BCR44DRAFT_60063</name>
</gene>
<organism evidence="3 4">
    <name type="scientific">Catenaria anguillulae PL171</name>
    <dbReference type="NCBI Taxonomy" id="765915"/>
    <lineage>
        <taxon>Eukaryota</taxon>
        <taxon>Fungi</taxon>
        <taxon>Fungi incertae sedis</taxon>
        <taxon>Blastocladiomycota</taxon>
        <taxon>Blastocladiomycetes</taxon>
        <taxon>Blastocladiales</taxon>
        <taxon>Catenariaceae</taxon>
        <taxon>Catenaria</taxon>
    </lineage>
</organism>
<dbReference type="Pfam" id="PF12776">
    <property type="entry name" value="Myb_DNA-bind_3"/>
    <property type="match status" value="1"/>
</dbReference>
<feature type="region of interest" description="Disordered" evidence="1">
    <location>
        <begin position="126"/>
        <end position="153"/>
    </location>
</feature>